<dbReference type="EMBL" id="PPSL01000007">
    <property type="protein sequence ID" value="PQJ09143.1"/>
    <property type="molecule type" value="Genomic_DNA"/>
</dbReference>
<keyword evidence="3" id="KW-1185">Reference proteome</keyword>
<dbReference type="AlphaFoldDB" id="A0A2S7SQG3"/>
<reference evidence="2 3" key="1">
    <citation type="submission" date="2018-01" db="EMBL/GenBank/DDBJ databases">
        <title>A novel member of the phylum Bacteroidetes isolated from glacier ice.</title>
        <authorList>
            <person name="Liu Q."/>
            <person name="Xin Y.-H."/>
        </authorList>
    </citation>
    <scope>NUCLEOTIDE SEQUENCE [LARGE SCALE GENOMIC DNA]</scope>
    <source>
        <strain evidence="2 3">RB1R16</strain>
    </source>
</reference>
<comment type="caution">
    <text evidence="2">The sequence shown here is derived from an EMBL/GenBank/DDBJ whole genome shotgun (WGS) entry which is preliminary data.</text>
</comment>
<dbReference type="NCBIfam" id="TIGR02284">
    <property type="entry name" value="PA2169 family four-helix-bundle protein"/>
    <property type="match status" value="1"/>
</dbReference>
<protein>
    <submittedName>
        <fullName evidence="2">Aldehyde dehydrogenase</fullName>
    </submittedName>
</protein>
<accession>A0A2S7SQG3</accession>
<dbReference type="Proteomes" id="UP000239872">
    <property type="component" value="Unassembled WGS sequence"/>
</dbReference>
<evidence type="ECO:0000313" key="3">
    <source>
        <dbReference type="Proteomes" id="UP000239872"/>
    </source>
</evidence>
<proteinExistence type="predicted"/>
<evidence type="ECO:0000313" key="2">
    <source>
        <dbReference type="EMBL" id="PQJ09143.1"/>
    </source>
</evidence>
<dbReference type="Pfam" id="PF09537">
    <property type="entry name" value="DUF2383"/>
    <property type="match status" value="1"/>
</dbReference>
<name>A0A2S7SQG3_9BACT</name>
<dbReference type="InterPro" id="IPR011971">
    <property type="entry name" value="CHP02284"/>
</dbReference>
<organism evidence="2 3">
    <name type="scientific">Flavipsychrobacter stenotrophus</name>
    <dbReference type="NCBI Taxonomy" id="2077091"/>
    <lineage>
        <taxon>Bacteria</taxon>
        <taxon>Pseudomonadati</taxon>
        <taxon>Bacteroidota</taxon>
        <taxon>Chitinophagia</taxon>
        <taxon>Chitinophagales</taxon>
        <taxon>Chitinophagaceae</taxon>
        <taxon>Flavipsychrobacter</taxon>
    </lineage>
</organism>
<dbReference type="InterPro" id="IPR012347">
    <property type="entry name" value="Ferritin-like"/>
</dbReference>
<dbReference type="InterPro" id="IPR019052">
    <property type="entry name" value="DUF2383"/>
</dbReference>
<gene>
    <name evidence="2" type="ORF">CJD36_020335</name>
</gene>
<feature type="domain" description="DUF2383" evidence="1">
    <location>
        <begin position="11"/>
        <end position="121"/>
    </location>
</feature>
<sequence length="167" mass="18817">MTLSFNSAEKTIIILNDLIKINNDRIACYERAIGNEKNLDTDLKQIFSDVIAEANNNKQQLIDKVKSLSRNPKDASTLSGILHRAWTDLKVTLIGESRKAIINSCLYNEEIAQHTYEAALNVSGKMSEDVHTIIQQQHAGIKETYNHIKSYREVASYYGASRLAYAN</sequence>
<dbReference type="Gene3D" id="1.20.1260.10">
    <property type="match status" value="1"/>
</dbReference>
<evidence type="ECO:0000259" key="1">
    <source>
        <dbReference type="Pfam" id="PF09537"/>
    </source>
</evidence>
<dbReference type="OrthoDB" id="282393at2"/>
<dbReference type="RefSeq" id="WP_105041048.1">
    <property type="nucleotide sequence ID" value="NZ_PPSL01000007.1"/>
</dbReference>